<evidence type="ECO:0000259" key="1">
    <source>
        <dbReference type="Pfam" id="PF02129"/>
    </source>
</evidence>
<dbReference type="InterPro" id="IPR051411">
    <property type="entry name" value="Polyketide_trans_af380"/>
</dbReference>
<dbReference type="Proteomes" id="UP001595828">
    <property type="component" value="Unassembled WGS sequence"/>
</dbReference>
<organism evidence="2 3">
    <name type="scientific">Novosphingobium tardum</name>
    <dbReference type="NCBI Taxonomy" id="1538021"/>
    <lineage>
        <taxon>Bacteria</taxon>
        <taxon>Pseudomonadati</taxon>
        <taxon>Pseudomonadota</taxon>
        <taxon>Alphaproteobacteria</taxon>
        <taxon>Sphingomonadales</taxon>
        <taxon>Sphingomonadaceae</taxon>
        <taxon>Novosphingobium</taxon>
    </lineage>
</organism>
<evidence type="ECO:0000313" key="2">
    <source>
        <dbReference type="EMBL" id="MFC4294996.1"/>
    </source>
</evidence>
<feature type="domain" description="Xaa-Pro dipeptidyl-peptidase-like" evidence="1">
    <location>
        <begin position="18"/>
        <end position="143"/>
    </location>
</feature>
<dbReference type="RefSeq" id="WP_379538489.1">
    <property type="nucleotide sequence ID" value="NZ_JBHSDR010000006.1"/>
</dbReference>
<evidence type="ECO:0000313" key="3">
    <source>
        <dbReference type="Proteomes" id="UP001595828"/>
    </source>
</evidence>
<sequence length="305" mass="33807">MSVKTIQFVSQGTTCEGDLHLPEGFDAQRKYPALVIGHGFTVSRSSLVQEARLFAEAGYVTLAIDYRHFGTSGGEPRGRLWPLQEVEDFRAAIDWLEAQPGVDETRIGIWGTSFGGGIVTHVAAHDIRVRACVAQAPILDGDFWIRSLNRETDYLAVRKYLLAARRKRAVEGGDPAMPMGALPEDGFTPMPADPAMIEDVMGWYQKTGDMLMHSAPEITIESFENVMQFDATYTARKIAPRAYCIVQLTGHDVYHPNEPIQTAYRAAGEPKRMVSLKMDQLDAYKPGFREQAIGAAAAFFNEYLA</sequence>
<keyword evidence="3" id="KW-1185">Reference proteome</keyword>
<dbReference type="Pfam" id="PF02129">
    <property type="entry name" value="Peptidase_S15"/>
    <property type="match status" value="1"/>
</dbReference>
<dbReference type="PANTHER" id="PTHR47751">
    <property type="entry name" value="SUPERFAMILY HYDROLASE, PUTATIVE (AFU_ORTHOLOGUE AFUA_2G16580)-RELATED"/>
    <property type="match status" value="1"/>
</dbReference>
<dbReference type="Gene3D" id="3.40.50.1820">
    <property type="entry name" value="alpha/beta hydrolase"/>
    <property type="match status" value="1"/>
</dbReference>
<proteinExistence type="predicted"/>
<dbReference type="PANTHER" id="PTHR47751:SF1">
    <property type="entry name" value="SUPERFAMILY HYDROLASE, PUTATIVE (AFU_ORTHOLOGUE AFUA_2G16580)-RELATED"/>
    <property type="match status" value="1"/>
</dbReference>
<accession>A0ABV8RNQ4</accession>
<reference evidence="3" key="1">
    <citation type="journal article" date="2019" name="Int. J. Syst. Evol. Microbiol.">
        <title>The Global Catalogue of Microorganisms (GCM) 10K type strain sequencing project: providing services to taxonomists for standard genome sequencing and annotation.</title>
        <authorList>
            <consortium name="The Broad Institute Genomics Platform"/>
            <consortium name="The Broad Institute Genome Sequencing Center for Infectious Disease"/>
            <person name="Wu L."/>
            <person name="Ma J."/>
        </authorList>
    </citation>
    <scope>NUCLEOTIDE SEQUENCE [LARGE SCALE GENOMIC DNA]</scope>
    <source>
        <strain evidence="3">CGMCC 1.12989</strain>
    </source>
</reference>
<dbReference type="GO" id="GO:0016787">
    <property type="term" value="F:hydrolase activity"/>
    <property type="evidence" value="ECO:0007669"/>
    <property type="project" value="UniProtKB-KW"/>
</dbReference>
<gene>
    <name evidence="2" type="ORF">ACFO0A_07990</name>
</gene>
<dbReference type="Gene3D" id="1.10.10.800">
    <property type="match status" value="1"/>
</dbReference>
<keyword evidence="2" id="KW-0378">Hydrolase</keyword>
<dbReference type="EMBL" id="JBHSDR010000006">
    <property type="protein sequence ID" value="MFC4294996.1"/>
    <property type="molecule type" value="Genomic_DNA"/>
</dbReference>
<dbReference type="SUPFAM" id="SSF53474">
    <property type="entry name" value="alpha/beta-Hydrolases"/>
    <property type="match status" value="1"/>
</dbReference>
<protein>
    <submittedName>
        <fullName evidence="2">Alpha/beta hydrolase</fullName>
    </submittedName>
</protein>
<dbReference type="InterPro" id="IPR000383">
    <property type="entry name" value="Xaa-Pro-like_dom"/>
</dbReference>
<dbReference type="InterPro" id="IPR029058">
    <property type="entry name" value="AB_hydrolase_fold"/>
</dbReference>
<comment type="caution">
    <text evidence="2">The sequence shown here is derived from an EMBL/GenBank/DDBJ whole genome shotgun (WGS) entry which is preliminary data.</text>
</comment>
<name>A0ABV8RNQ4_9SPHN</name>